<sequence length="199" mass="23112">MFVTGKSLLFIISGPAGSGKTTLCHRLLSEFQNLSRAVTVTTRAPREGEKDGRDYYFFSREEFDARYAAGDFLESALVHGRAYGTLSEEVIQHFQKKEDVLLSIDVQGMRQIRERASDFDWLSGRLVTVFINPPSLDELRERLRRRGSDDEEEIERRIESARKEIQAVSEFDYILDTGTREEDFDRIRSIYLSEKMRVR</sequence>
<keyword evidence="7 9" id="KW-0067">ATP-binding</keyword>
<evidence type="ECO:0000256" key="4">
    <source>
        <dbReference type="ARBA" id="ARBA00022679"/>
    </source>
</evidence>
<name>A0A7X1AWR0_9BACT</name>
<comment type="caution">
    <text evidence="12">The sequence shown here is derived from an EMBL/GenBank/DDBJ whole genome shotgun (WGS) entry which is preliminary data.</text>
</comment>
<evidence type="ECO:0000256" key="6">
    <source>
        <dbReference type="ARBA" id="ARBA00022777"/>
    </source>
</evidence>
<protein>
    <recommendedName>
        <fullName evidence="3 9">Guanylate kinase</fullName>
        <ecNumber evidence="2 9">2.7.4.8</ecNumber>
    </recommendedName>
    <alternativeName>
        <fullName evidence="8 9">GMP kinase</fullName>
    </alternativeName>
</protein>
<keyword evidence="5 9" id="KW-0547">Nucleotide-binding</keyword>
<dbReference type="InterPro" id="IPR017665">
    <property type="entry name" value="Guanylate_kinase"/>
</dbReference>
<dbReference type="NCBIfam" id="TIGR03263">
    <property type="entry name" value="guanyl_kin"/>
    <property type="match status" value="1"/>
</dbReference>
<evidence type="ECO:0000256" key="9">
    <source>
        <dbReference type="HAMAP-Rule" id="MF_00328"/>
    </source>
</evidence>
<feature type="coiled-coil region" evidence="10">
    <location>
        <begin position="144"/>
        <end position="171"/>
    </location>
</feature>
<keyword evidence="6 9" id="KW-0418">Kinase</keyword>
<comment type="function">
    <text evidence="9">Essential for recycling GMP and indirectly, cGMP.</text>
</comment>
<dbReference type="InterPro" id="IPR027417">
    <property type="entry name" value="P-loop_NTPase"/>
</dbReference>
<dbReference type="AlphaFoldDB" id="A0A7X1AWR0"/>
<accession>A0A7X1AWR0</accession>
<comment type="subcellular location">
    <subcellularLocation>
        <location evidence="9">Cytoplasm</location>
    </subcellularLocation>
</comment>
<dbReference type="GO" id="GO:0005524">
    <property type="term" value="F:ATP binding"/>
    <property type="evidence" value="ECO:0007669"/>
    <property type="project" value="UniProtKB-UniRule"/>
</dbReference>
<reference evidence="12 13" key="1">
    <citation type="submission" date="2020-07" db="EMBL/GenBank/DDBJ databases">
        <authorList>
            <person name="Feng X."/>
        </authorList>
    </citation>
    <scope>NUCLEOTIDE SEQUENCE [LARGE SCALE GENOMIC DNA]</scope>
    <source>
        <strain evidence="12 13">JCM14086</strain>
    </source>
</reference>
<dbReference type="EMBL" id="JACHVA010000053">
    <property type="protein sequence ID" value="MBC2601420.1"/>
    <property type="molecule type" value="Genomic_DNA"/>
</dbReference>
<gene>
    <name evidence="9 12" type="primary">gmk</name>
    <name evidence="12" type="ORF">H5P30_06475</name>
</gene>
<dbReference type="Proteomes" id="UP000525652">
    <property type="component" value="Unassembled WGS sequence"/>
</dbReference>
<evidence type="ECO:0000256" key="3">
    <source>
        <dbReference type="ARBA" id="ARBA00016296"/>
    </source>
</evidence>
<dbReference type="GO" id="GO:0004385">
    <property type="term" value="F:GMP kinase activity"/>
    <property type="evidence" value="ECO:0007669"/>
    <property type="project" value="UniProtKB-UniRule"/>
</dbReference>
<dbReference type="Gene3D" id="3.40.50.300">
    <property type="entry name" value="P-loop containing nucleotide triphosphate hydrolases"/>
    <property type="match status" value="1"/>
</dbReference>
<evidence type="ECO:0000313" key="12">
    <source>
        <dbReference type="EMBL" id="MBC2601420.1"/>
    </source>
</evidence>
<evidence type="ECO:0000313" key="13">
    <source>
        <dbReference type="Proteomes" id="UP000525652"/>
    </source>
</evidence>
<dbReference type="CDD" id="cd00071">
    <property type="entry name" value="GMPK"/>
    <property type="match status" value="1"/>
</dbReference>
<dbReference type="PANTHER" id="PTHR23117:SF13">
    <property type="entry name" value="GUANYLATE KINASE"/>
    <property type="match status" value="1"/>
</dbReference>
<dbReference type="PANTHER" id="PTHR23117">
    <property type="entry name" value="GUANYLATE KINASE-RELATED"/>
    <property type="match status" value="1"/>
</dbReference>
<evidence type="ECO:0000256" key="8">
    <source>
        <dbReference type="ARBA" id="ARBA00030128"/>
    </source>
</evidence>
<dbReference type="PROSITE" id="PS50052">
    <property type="entry name" value="GUANYLATE_KINASE_2"/>
    <property type="match status" value="1"/>
</dbReference>
<dbReference type="Gene3D" id="3.30.63.10">
    <property type="entry name" value="Guanylate Kinase phosphate binding domain"/>
    <property type="match status" value="1"/>
</dbReference>
<feature type="binding site" evidence="9">
    <location>
        <begin position="14"/>
        <end position="21"/>
    </location>
    <ligand>
        <name>ATP</name>
        <dbReference type="ChEBI" id="CHEBI:30616"/>
    </ligand>
</feature>
<evidence type="ECO:0000256" key="5">
    <source>
        <dbReference type="ARBA" id="ARBA00022741"/>
    </source>
</evidence>
<evidence type="ECO:0000256" key="2">
    <source>
        <dbReference type="ARBA" id="ARBA00012961"/>
    </source>
</evidence>
<dbReference type="FunFam" id="3.30.63.10:FF:000002">
    <property type="entry name" value="Guanylate kinase 1"/>
    <property type="match status" value="1"/>
</dbReference>
<feature type="domain" description="Guanylate kinase-like" evidence="11">
    <location>
        <begin position="7"/>
        <end position="192"/>
    </location>
</feature>
<proteinExistence type="inferred from homology"/>
<organism evidence="12 13">
    <name type="scientific">Puniceicoccus vermicola</name>
    <dbReference type="NCBI Taxonomy" id="388746"/>
    <lineage>
        <taxon>Bacteria</taxon>
        <taxon>Pseudomonadati</taxon>
        <taxon>Verrucomicrobiota</taxon>
        <taxon>Opitutia</taxon>
        <taxon>Puniceicoccales</taxon>
        <taxon>Puniceicoccaceae</taxon>
        <taxon>Puniceicoccus</taxon>
    </lineage>
</organism>
<dbReference type="EC" id="2.7.4.8" evidence="2 9"/>
<dbReference type="GO" id="GO:0005829">
    <property type="term" value="C:cytosol"/>
    <property type="evidence" value="ECO:0007669"/>
    <property type="project" value="TreeGrafter"/>
</dbReference>
<dbReference type="InterPro" id="IPR008144">
    <property type="entry name" value="Guanylate_kin-like_dom"/>
</dbReference>
<evidence type="ECO:0000256" key="7">
    <source>
        <dbReference type="ARBA" id="ARBA00022840"/>
    </source>
</evidence>
<keyword evidence="4 9" id="KW-0808">Transferase</keyword>
<keyword evidence="10" id="KW-0175">Coiled coil</keyword>
<keyword evidence="13" id="KW-1185">Reference proteome</keyword>
<keyword evidence="9" id="KW-0963">Cytoplasm</keyword>
<dbReference type="RefSeq" id="WP_185692135.1">
    <property type="nucleotide sequence ID" value="NZ_JACHVA010000053.1"/>
</dbReference>
<dbReference type="HAMAP" id="MF_00328">
    <property type="entry name" value="Guanylate_kinase"/>
    <property type="match status" value="1"/>
</dbReference>
<dbReference type="SMART" id="SM00072">
    <property type="entry name" value="GuKc"/>
    <property type="match status" value="1"/>
</dbReference>
<evidence type="ECO:0000256" key="1">
    <source>
        <dbReference type="ARBA" id="ARBA00005790"/>
    </source>
</evidence>
<dbReference type="InterPro" id="IPR008145">
    <property type="entry name" value="GK/Ca_channel_bsu"/>
</dbReference>
<comment type="similarity">
    <text evidence="1 9">Belongs to the guanylate kinase family.</text>
</comment>
<dbReference type="SUPFAM" id="SSF52540">
    <property type="entry name" value="P-loop containing nucleoside triphosphate hydrolases"/>
    <property type="match status" value="1"/>
</dbReference>
<evidence type="ECO:0000259" key="11">
    <source>
        <dbReference type="PROSITE" id="PS50052"/>
    </source>
</evidence>
<evidence type="ECO:0000256" key="10">
    <source>
        <dbReference type="SAM" id="Coils"/>
    </source>
</evidence>
<comment type="catalytic activity">
    <reaction evidence="9">
        <text>GMP + ATP = GDP + ADP</text>
        <dbReference type="Rhea" id="RHEA:20780"/>
        <dbReference type="ChEBI" id="CHEBI:30616"/>
        <dbReference type="ChEBI" id="CHEBI:58115"/>
        <dbReference type="ChEBI" id="CHEBI:58189"/>
        <dbReference type="ChEBI" id="CHEBI:456216"/>
        <dbReference type="EC" id="2.7.4.8"/>
    </reaction>
</comment>
<dbReference type="Pfam" id="PF00625">
    <property type="entry name" value="Guanylate_kin"/>
    <property type="match status" value="1"/>
</dbReference>